<evidence type="ECO:0000313" key="3">
    <source>
        <dbReference type="Proteomes" id="UP000245207"/>
    </source>
</evidence>
<organism evidence="2 3">
    <name type="scientific">Artemisia annua</name>
    <name type="common">Sweet wormwood</name>
    <dbReference type="NCBI Taxonomy" id="35608"/>
    <lineage>
        <taxon>Eukaryota</taxon>
        <taxon>Viridiplantae</taxon>
        <taxon>Streptophyta</taxon>
        <taxon>Embryophyta</taxon>
        <taxon>Tracheophyta</taxon>
        <taxon>Spermatophyta</taxon>
        <taxon>Magnoliopsida</taxon>
        <taxon>eudicotyledons</taxon>
        <taxon>Gunneridae</taxon>
        <taxon>Pentapetalae</taxon>
        <taxon>asterids</taxon>
        <taxon>campanulids</taxon>
        <taxon>Asterales</taxon>
        <taxon>Asteraceae</taxon>
        <taxon>Asteroideae</taxon>
        <taxon>Anthemideae</taxon>
        <taxon>Artemisiinae</taxon>
        <taxon>Artemisia</taxon>
    </lineage>
</organism>
<gene>
    <name evidence="2" type="ORF">CTI12_AA175430</name>
</gene>
<evidence type="ECO:0000256" key="1">
    <source>
        <dbReference type="SAM" id="MobiDB-lite"/>
    </source>
</evidence>
<feature type="region of interest" description="Disordered" evidence="1">
    <location>
        <begin position="1"/>
        <end position="30"/>
    </location>
</feature>
<accession>A0A2U1PAH5</accession>
<name>A0A2U1PAH5_ARTAN</name>
<comment type="caution">
    <text evidence="2">The sequence shown here is derived from an EMBL/GenBank/DDBJ whole genome shotgun (WGS) entry which is preliminary data.</text>
</comment>
<feature type="compositionally biased region" description="Polar residues" evidence="1">
    <location>
        <begin position="14"/>
        <end position="27"/>
    </location>
</feature>
<protein>
    <submittedName>
        <fullName evidence="2">Uncharacterized protein</fullName>
    </submittedName>
</protein>
<dbReference type="AlphaFoldDB" id="A0A2U1PAH5"/>
<evidence type="ECO:0000313" key="2">
    <source>
        <dbReference type="EMBL" id="PWA82761.1"/>
    </source>
</evidence>
<proteinExistence type="predicted"/>
<reference evidence="2 3" key="1">
    <citation type="journal article" date="2018" name="Mol. Plant">
        <title>The genome of Artemisia annua provides insight into the evolution of Asteraceae family and artemisinin biosynthesis.</title>
        <authorList>
            <person name="Shen Q."/>
            <person name="Zhang L."/>
            <person name="Liao Z."/>
            <person name="Wang S."/>
            <person name="Yan T."/>
            <person name="Shi P."/>
            <person name="Liu M."/>
            <person name="Fu X."/>
            <person name="Pan Q."/>
            <person name="Wang Y."/>
            <person name="Lv Z."/>
            <person name="Lu X."/>
            <person name="Zhang F."/>
            <person name="Jiang W."/>
            <person name="Ma Y."/>
            <person name="Chen M."/>
            <person name="Hao X."/>
            <person name="Li L."/>
            <person name="Tang Y."/>
            <person name="Lv G."/>
            <person name="Zhou Y."/>
            <person name="Sun X."/>
            <person name="Brodelius P.E."/>
            <person name="Rose J.K.C."/>
            <person name="Tang K."/>
        </authorList>
    </citation>
    <scope>NUCLEOTIDE SEQUENCE [LARGE SCALE GENOMIC DNA]</scope>
    <source>
        <strain evidence="3">cv. Huhao1</strain>
        <tissue evidence="2">Leaf</tissue>
    </source>
</reference>
<sequence length="103" mass="11240">MLCPKWVVEKPKNDSFQQPPRQTSHGTNVGYKFQFKHKKQVYQAVSKKNGASSSGMKTNSEVETSSTNPFDALNTIEKDDELGSNGGSSNSGKKNMSISLING</sequence>
<feature type="region of interest" description="Disordered" evidence="1">
    <location>
        <begin position="45"/>
        <end position="103"/>
    </location>
</feature>
<feature type="compositionally biased region" description="Polar residues" evidence="1">
    <location>
        <begin position="49"/>
        <end position="69"/>
    </location>
</feature>
<dbReference type="EMBL" id="PKPP01001434">
    <property type="protein sequence ID" value="PWA82761.1"/>
    <property type="molecule type" value="Genomic_DNA"/>
</dbReference>
<dbReference type="Proteomes" id="UP000245207">
    <property type="component" value="Unassembled WGS sequence"/>
</dbReference>
<keyword evidence="3" id="KW-1185">Reference proteome</keyword>